<feature type="region of interest" description="Disordered" evidence="1">
    <location>
        <begin position="1"/>
        <end position="23"/>
    </location>
</feature>
<feature type="region of interest" description="Disordered" evidence="1">
    <location>
        <begin position="95"/>
        <end position="142"/>
    </location>
</feature>
<organism evidence="2">
    <name type="scientific">Culex pipiens</name>
    <name type="common">House mosquito</name>
    <dbReference type="NCBI Taxonomy" id="7175"/>
    <lineage>
        <taxon>Eukaryota</taxon>
        <taxon>Metazoa</taxon>
        <taxon>Ecdysozoa</taxon>
        <taxon>Arthropoda</taxon>
        <taxon>Hexapoda</taxon>
        <taxon>Insecta</taxon>
        <taxon>Pterygota</taxon>
        <taxon>Neoptera</taxon>
        <taxon>Endopterygota</taxon>
        <taxon>Diptera</taxon>
        <taxon>Nematocera</taxon>
        <taxon>Culicoidea</taxon>
        <taxon>Culicidae</taxon>
        <taxon>Culicinae</taxon>
        <taxon>Culicini</taxon>
        <taxon>Culex</taxon>
        <taxon>Culex</taxon>
    </lineage>
</organism>
<dbReference type="EMBL" id="HBUE01294163">
    <property type="protein sequence ID" value="CAG6575473.1"/>
    <property type="molecule type" value="Transcribed_RNA"/>
</dbReference>
<evidence type="ECO:0000256" key="1">
    <source>
        <dbReference type="SAM" id="MobiDB-lite"/>
    </source>
</evidence>
<dbReference type="EMBL" id="HBUE01188360">
    <property type="protein sequence ID" value="CAG6523798.1"/>
    <property type="molecule type" value="Transcribed_RNA"/>
</dbReference>
<feature type="compositionally biased region" description="Basic residues" evidence="1">
    <location>
        <begin position="14"/>
        <end position="23"/>
    </location>
</feature>
<dbReference type="AlphaFoldDB" id="A0A8D8GXQ3"/>
<accession>A0A8D8GXQ3</accession>
<protein>
    <submittedName>
        <fullName evidence="2">(northern house mosquito) hypothetical protein</fullName>
    </submittedName>
</protein>
<name>A0A8D8GXQ3_CULPI</name>
<sequence>MSLPPAAHSDLGHHHGNRGQRSRCRHYGPRLQCRCLHHCCLRRHIHLRNQVAFYTIHPPAVHKQHRLLDGLSKVLERVPILRRLATCAALRGTRGRPHHLAAPAVAESRGRRSADSVGPAAAADGVSVSGRRQGRGAAEPVR</sequence>
<proteinExistence type="predicted"/>
<evidence type="ECO:0000313" key="2">
    <source>
        <dbReference type="EMBL" id="CAG6523798.1"/>
    </source>
</evidence>
<reference evidence="2" key="1">
    <citation type="submission" date="2021-05" db="EMBL/GenBank/DDBJ databases">
        <authorList>
            <person name="Alioto T."/>
            <person name="Alioto T."/>
            <person name="Gomez Garrido J."/>
        </authorList>
    </citation>
    <scope>NUCLEOTIDE SEQUENCE</scope>
</reference>